<evidence type="ECO:0008006" key="11">
    <source>
        <dbReference type="Google" id="ProtNLM"/>
    </source>
</evidence>
<keyword evidence="3" id="KW-0813">Transport</keyword>
<sequence length="391" mass="42811">MDALRAPPPHTRSSSRQSRTRAKEPGPIQILLGQRDYALGIAILFVVVVLWTLSNFITQDIFKGGFDKPFLVTYLNTSSFSFYLLPYIVKKGYLQRKRTKLGYEPLATAPELALTRPDDELQSTSNHLAPLTVRETINLAFAFCFLWFTANWSVNASLNYTSVASATILSSMSGLFTLAVGRLFMVETLTPTKVLAVFLSIAGVATVSLSDSISITESPQPSQGPQPLLGDMLALLSALVYALYVTLLKVRIHTESRIDMQLFFGFVGLFNVITCWIIGVVLHVSGIEPFQLPSSRAAIGGILLNMFFTLTSDYLYVLAMLKTTPLVVTIGLSLTIPLAVIGDFFLGKTTQMLVLLGASMVVMSFVVVGLDDARSRSLQRDSQTADNNVTN</sequence>
<keyword evidence="6 8" id="KW-0472">Membrane</keyword>
<feature type="transmembrane region" description="Helical" evidence="8">
    <location>
        <begin position="37"/>
        <end position="58"/>
    </location>
</feature>
<evidence type="ECO:0000256" key="3">
    <source>
        <dbReference type="ARBA" id="ARBA00022448"/>
    </source>
</evidence>
<keyword evidence="10" id="KW-1185">Reference proteome</keyword>
<dbReference type="InterPro" id="IPR009262">
    <property type="entry name" value="SLC35_F1/F2/F6"/>
</dbReference>
<feature type="transmembrane region" description="Helical" evidence="8">
    <location>
        <begin position="70"/>
        <end position="89"/>
    </location>
</feature>
<feature type="transmembrane region" description="Helical" evidence="8">
    <location>
        <begin position="136"/>
        <end position="154"/>
    </location>
</feature>
<feature type="transmembrane region" description="Helical" evidence="8">
    <location>
        <begin position="352"/>
        <end position="370"/>
    </location>
</feature>
<dbReference type="Proteomes" id="UP000775547">
    <property type="component" value="Unassembled WGS sequence"/>
</dbReference>
<name>A0A9P7GIT2_9AGAR</name>
<evidence type="ECO:0000256" key="6">
    <source>
        <dbReference type="ARBA" id="ARBA00023136"/>
    </source>
</evidence>
<proteinExistence type="inferred from homology"/>
<keyword evidence="5 8" id="KW-1133">Transmembrane helix</keyword>
<reference evidence="9" key="1">
    <citation type="submission" date="2020-07" db="EMBL/GenBank/DDBJ databases">
        <authorList>
            <person name="Nieuwenhuis M."/>
            <person name="Van De Peppel L.J.J."/>
        </authorList>
    </citation>
    <scope>NUCLEOTIDE SEQUENCE</scope>
    <source>
        <strain evidence="9">AP01</strain>
        <tissue evidence="9">Mycelium</tissue>
    </source>
</reference>
<dbReference type="PANTHER" id="PTHR23051">
    <property type="entry name" value="SOLUTE CARRIER FAMILY 35, MEMBER F5"/>
    <property type="match status" value="1"/>
</dbReference>
<dbReference type="OrthoDB" id="1436450at2759"/>
<evidence type="ECO:0000313" key="9">
    <source>
        <dbReference type="EMBL" id="KAG5648085.1"/>
    </source>
</evidence>
<gene>
    <name evidence="9" type="ORF">DXG03_007120</name>
</gene>
<dbReference type="AlphaFoldDB" id="A0A9P7GIT2"/>
<feature type="compositionally biased region" description="Pro residues" evidence="7">
    <location>
        <begin position="1"/>
        <end position="10"/>
    </location>
</feature>
<evidence type="ECO:0000256" key="4">
    <source>
        <dbReference type="ARBA" id="ARBA00022692"/>
    </source>
</evidence>
<feature type="transmembrane region" description="Helical" evidence="8">
    <location>
        <begin position="228"/>
        <end position="250"/>
    </location>
</feature>
<evidence type="ECO:0000313" key="10">
    <source>
        <dbReference type="Proteomes" id="UP000775547"/>
    </source>
</evidence>
<dbReference type="GO" id="GO:0022857">
    <property type="term" value="F:transmembrane transporter activity"/>
    <property type="evidence" value="ECO:0007669"/>
    <property type="project" value="InterPro"/>
</dbReference>
<dbReference type="EMBL" id="JABCKV010000005">
    <property type="protein sequence ID" value="KAG5648085.1"/>
    <property type="molecule type" value="Genomic_DNA"/>
</dbReference>
<feature type="transmembrane region" description="Helical" evidence="8">
    <location>
        <begin position="326"/>
        <end position="346"/>
    </location>
</feature>
<feature type="transmembrane region" description="Helical" evidence="8">
    <location>
        <begin position="196"/>
        <end position="216"/>
    </location>
</feature>
<keyword evidence="4 8" id="KW-0812">Transmembrane</keyword>
<accession>A0A9P7GIT2</accession>
<reference evidence="9" key="2">
    <citation type="submission" date="2021-10" db="EMBL/GenBank/DDBJ databases">
        <title>Phylogenomics reveals ancestral predisposition of the termite-cultivated fungus Termitomyces towards a domesticated lifestyle.</title>
        <authorList>
            <person name="Auxier B."/>
            <person name="Grum-Grzhimaylo A."/>
            <person name="Cardenas M.E."/>
            <person name="Lodge J.D."/>
            <person name="Laessoe T."/>
            <person name="Pedersen O."/>
            <person name="Smith M.E."/>
            <person name="Kuyper T.W."/>
            <person name="Franco-Molano E.A."/>
            <person name="Baroni T.J."/>
            <person name="Aanen D.K."/>
        </authorList>
    </citation>
    <scope>NUCLEOTIDE SEQUENCE</scope>
    <source>
        <strain evidence="9">AP01</strain>
        <tissue evidence="9">Mycelium</tissue>
    </source>
</reference>
<comment type="similarity">
    <text evidence="2">Belongs to the SLC35F solute transporter family.</text>
</comment>
<comment type="caution">
    <text evidence="9">The sequence shown here is derived from an EMBL/GenBank/DDBJ whole genome shotgun (WGS) entry which is preliminary data.</text>
</comment>
<dbReference type="PANTHER" id="PTHR23051:SF0">
    <property type="entry name" value="SOLUTE CARRIER FAMILY 35 MEMBER F5"/>
    <property type="match status" value="1"/>
</dbReference>
<dbReference type="Pfam" id="PF06027">
    <property type="entry name" value="SLC35F"/>
    <property type="match status" value="1"/>
</dbReference>
<evidence type="ECO:0000256" key="8">
    <source>
        <dbReference type="SAM" id="Phobius"/>
    </source>
</evidence>
<dbReference type="InterPro" id="IPR037185">
    <property type="entry name" value="EmrE-like"/>
</dbReference>
<feature type="transmembrane region" description="Helical" evidence="8">
    <location>
        <begin position="262"/>
        <end position="285"/>
    </location>
</feature>
<evidence type="ECO:0000256" key="1">
    <source>
        <dbReference type="ARBA" id="ARBA00004141"/>
    </source>
</evidence>
<evidence type="ECO:0000256" key="2">
    <source>
        <dbReference type="ARBA" id="ARBA00007863"/>
    </source>
</evidence>
<protein>
    <recommendedName>
        <fullName evidence="11">EamA domain-containing protein</fullName>
    </recommendedName>
</protein>
<feature type="transmembrane region" description="Helical" evidence="8">
    <location>
        <begin position="160"/>
        <end position="184"/>
    </location>
</feature>
<dbReference type="GO" id="GO:0000329">
    <property type="term" value="C:fungal-type vacuole membrane"/>
    <property type="evidence" value="ECO:0007669"/>
    <property type="project" value="TreeGrafter"/>
</dbReference>
<comment type="subcellular location">
    <subcellularLocation>
        <location evidence="1">Membrane</location>
        <topology evidence="1">Multi-pass membrane protein</topology>
    </subcellularLocation>
</comment>
<organism evidence="9 10">
    <name type="scientific">Asterophora parasitica</name>
    <dbReference type="NCBI Taxonomy" id="117018"/>
    <lineage>
        <taxon>Eukaryota</taxon>
        <taxon>Fungi</taxon>
        <taxon>Dikarya</taxon>
        <taxon>Basidiomycota</taxon>
        <taxon>Agaricomycotina</taxon>
        <taxon>Agaricomycetes</taxon>
        <taxon>Agaricomycetidae</taxon>
        <taxon>Agaricales</taxon>
        <taxon>Tricholomatineae</taxon>
        <taxon>Lyophyllaceae</taxon>
        <taxon>Asterophora</taxon>
    </lineage>
</organism>
<feature type="region of interest" description="Disordered" evidence="7">
    <location>
        <begin position="1"/>
        <end position="25"/>
    </location>
</feature>
<evidence type="ECO:0000256" key="5">
    <source>
        <dbReference type="ARBA" id="ARBA00022989"/>
    </source>
</evidence>
<evidence type="ECO:0000256" key="7">
    <source>
        <dbReference type="SAM" id="MobiDB-lite"/>
    </source>
</evidence>
<feature type="transmembrane region" description="Helical" evidence="8">
    <location>
        <begin position="297"/>
        <end position="319"/>
    </location>
</feature>
<dbReference type="SUPFAM" id="SSF103481">
    <property type="entry name" value="Multidrug resistance efflux transporter EmrE"/>
    <property type="match status" value="1"/>
</dbReference>